<reference evidence="2 3" key="1">
    <citation type="submission" date="2019-02" db="EMBL/GenBank/DDBJ databases">
        <title>Deep-cultivation of Planctomycetes and their phenomic and genomic characterization uncovers novel biology.</title>
        <authorList>
            <person name="Wiegand S."/>
            <person name="Jogler M."/>
            <person name="Boedeker C."/>
            <person name="Pinto D."/>
            <person name="Vollmers J."/>
            <person name="Rivas-Marin E."/>
            <person name="Kohn T."/>
            <person name="Peeters S.H."/>
            <person name="Heuer A."/>
            <person name="Rast P."/>
            <person name="Oberbeckmann S."/>
            <person name="Bunk B."/>
            <person name="Jeske O."/>
            <person name="Meyerdierks A."/>
            <person name="Storesund J.E."/>
            <person name="Kallscheuer N."/>
            <person name="Luecker S."/>
            <person name="Lage O.M."/>
            <person name="Pohl T."/>
            <person name="Merkel B.J."/>
            <person name="Hornburger P."/>
            <person name="Mueller R.-W."/>
            <person name="Bruemmer F."/>
            <person name="Labrenz M."/>
            <person name="Spormann A.M."/>
            <person name="Op den Camp H."/>
            <person name="Overmann J."/>
            <person name="Amann R."/>
            <person name="Jetten M.S.M."/>
            <person name="Mascher T."/>
            <person name="Medema M.H."/>
            <person name="Devos D.P."/>
            <person name="Kaster A.-K."/>
            <person name="Ovreas L."/>
            <person name="Rohde M."/>
            <person name="Galperin M.Y."/>
            <person name="Jogler C."/>
        </authorList>
    </citation>
    <scope>NUCLEOTIDE SEQUENCE [LARGE SCALE GENOMIC DNA]</scope>
    <source>
        <strain evidence="2 3">TBK1r</strain>
    </source>
</reference>
<sequence>MNSPTNHSLGVPIPEQDGDAPLVKAVERYVARIETGEQVDIDLYVKDYPDLGDELHDCLQAYALVAAVAHSVADGNVDHSSGTSTTEAIGNFRIIP</sequence>
<keyword evidence="3" id="KW-1185">Reference proteome</keyword>
<evidence type="ECO:0000256" key="1">
    <source>
        <dbReference type="SAM" id="MobiDB-lite"/>
    </source>
</evidence>
<gene>
    <name evidence="2" type="ORF">TBK1r_75870</name>
</gene>
<accession>A0ABX5Y2P8</accession>
<feature type="compositionally biased region" description="Polar residues" evidence="1">
    <location>
        <begin position="78"/>
        <end position="88"/>
    </location>
</feature>
<organism evidence="2 3">
    <name type="scientific">Stieleria magnilauensis</name>
    <dbReference type="NCBI Taxonomy" id="2527963"/>
    <lineage>
        <taxon>Bacteria</taxon>
        <taxon>Pseudomonadati</taxon>
        <taxon>Planctomycetota</taxon>
        <taxon>Planctomycetia</taxon>
        <taxon>Pirellulales</taxon>
        <taxon>Pirellulaceae</taxon>
        <taxon>Stieleria</taxon>
    </lineage>
</organism>
<evidence type="ECO:0008006" key="4">
    <source>
        <dbReference type="Google" id="ProtNLM"/>
    </source>
</evidence>
<protein>
    <recommendedName>
        <fullName evidence="4">Phage gp6-like head-tail connector protein</fullName>
    </recommendedName>
</protein>
<evidence type="ECO:0000313" key="3">
    <source>
        <dbReference type="Proteomes" id="UP000318081"/>
    </source>
</evidence>
<name>A0ABX5Y2P8_9BACT</name>
<dbReference type="RefSeq" id="WP_145220929.1">
    <property type="nucleotide sequence ID" value="NZ_CP036432.1"/>
</dbReference>
<evidence type="ECO:0000313" key="2">
    <source>
        <dbReference type="EMBL" id="QDV88552.1"/>
    </source>
</evidence>
<dbReference type="Proteomes" id="UP000318081">
    <property type="component" value="Chromosome"/>
</dbReference>
<proteinExistence type="predicted"/>
<dbReference type="EMBL" id="CP036432">
    <property type="protein sequence ID" value="QDV88552.1"/>
    <property type="molecule type" value="Genomic_DNA"/>
</dbReference>
<feature type="region of interest" description="Disordered" evidence="1">
    <location>
        <begin position="75"/>
        <end position="96"/>
    </location>
</feature>